<keyword evidence="1" id="KW-0812">Transmembrane</keyword>
<reference evidence="2 3" key="2">
    <citation type="submission" date="2018-10" db="EMBL/GenBank/DDBJ databases">
        <authorList>
            <consortium name="Pathogen Informatics"/>
        </authorList>
    </citation>
    <scope>NUCLEOTIDE SEQUENCE [LARGE SCALE GENOMIC DNA]</scope>
</reference>
<sequence length="93" mass="10447">MIVIIITTTTSISISISISTFIIASSMTIVVVIIIIIAISIIDKSTNISQNVMISFRVKRQWINCRCKQNYIHSQRLQLPPVIDNHRCCSVVS</sequence>
<evidence type="ECO:0000313" key="2">
    <source>
        <dbReference type="EMBL" id="VDD97730.1"/>
    </source>
</evidence>
<name>A0A0N4VQN5_ENTVE</name>
<accession>A0A0N4VQN5</accession>
<dbReference type="AlphaFoldDB" id="A0A0N4VQN5"/>
<dbReference type="WBParaSite" id="EVEC_0001333901-mRNA-1">
    <property type="protein sequence ID" value="EVEC_0001333901-mRNA-1"/>
    <property type="gene ID" value="EVEC_0001333901"/>
</dbReference>
<protein>
    <submittedName>
        <fullName evidence="4">CPXV160 protein</fullName>
    </submittedName>
</protein>
<keyword evidence="1" id="KW-1133">Transmembrane helix</keyword>
<dbReference type="EMBL" id="UXUI01014856">
    <property type="protein sequence ID" value="VDD97730.1"/>
    <property type="molecule type" value="Genomic_DNA"/>
</dbReference>
<evidence type="ECO:0000313" key="4">
    <source>
        <dbReference type="WBParaSite" id="EVEC_0001333901-mRNA-1"/>
    </source>
</evidence>
<proteinExistence type="predicted"/>
<dbReference type="Proteomes" id="UP000274131">
    <property type="component" value="Unassembled WGS sequence"/>
</dbReference>
<organism evidence="4">
    <name type="scientific">Enterobius vermicularis</name>
    <name type="common">Human pinworm</name>
    <dbReference type="NCBI Taxonomy" id="51028"/>
    <lineage>
        <taxon>Eukaryota</taxon>
        <taxon>Metazoa</taxon>
        <taxon>Ecdysozoa</taxon>
        <taxon>Nematoda</taxon>
        <taxon>Chromadorea</taxon>
        <taxon>Rhabditida</taxon>
        <taxon>Spirurina</taxon>
        <taxon>Oxyuridomorpha</taxon>
        <taxon>Oxyuroidea</taxon>
        <taxon>Oxyuridae</taxon>
        <taxon>Enterobius</taxon>
    </lineage>
</organism>
<keyword evidence="1" id="KW-0472">Membrane</keyword>
<feature type="transmembrane region" description="Helical" evidence="1">
    <location>
        <begin position="21"/>
        <end position="42"/>
    </location>
</feature>
<evidence type="ECO:0000313" key="3">
    <source>
        <dbReference type="Proteomes" id="UP000274131"/>
    </source>
</evidence>
<keyword evidence="3" id="KW-1185">Reference proteome</keyword>
<reference evidence="4" key="1">
    <citation type="submission" date="2017-02" db="UniProtKB">
        <authorList>
            <consortium name="WormBaseParasite"/>
        </authorList>
    </citation>
    <scope>IDENTIFICATION</scope>
</reference>
<evidence type="ECO:0000256" key="1">
    <source>
        <dbReference type="SAM" id="Phobius"/>
    </source>
</evidence>
<gene>
    <name evidence="2" type="ORF">EVEC_LOCUS12481</name>
</gene>